<evidence type="ECO:0000313" key="2">
    <source>
        <dbReference type="EMBL" id="NNM73321.1"/>
    </source>
</evidence>
<evidence type="ECO:0000256" key="1">
    <source>
        <dbReference type="SAM" id="Phobius"/>
    </source>
</evidence>
<protein>
    <submittedName>
        <fullName evidence="2">DUF4345 domain-containing protein</fullName>
    </submittedName>
</protein>
<feature type="transmembrane region" description="Helical" evidence="1">
    <location>
        <begin position="7"/>
        <end position="29"/>
    </location>
</feature>
<reference evidence="2 3" key="1">
    <citation type="submission" date="2020-04" db="EMBL/GenBank/DDBJ databases">
        <title>Enterovirga sp. isolate from soil.</title>
        <authorList>
            <person name="Chea S."/>
            <person name="Kim D.-U."/>
        </authorList>
    </citation>
    <scope>NUCLEOTIDE SEQUENCE [LARGE SCALE GENOMIC DNA]</scope>
    <source>
        <strain evidence="2 3">DB1703</strain>
    </source>
</reference>
<accession>A0A849I7P5</accession>
<name>A0A849I7P5_9HYPH</name>
<proteinExistence type="predicted"/>
<keyword evidence="1" id="KW-1133">Transmembrane helix</keyword>
<keyword evidence="1" id="KW-0472">Membrane</keyword>
<feature type="transmembrane region" description="Helical" evidence="1">
    <location>
        <begin position="49"/>
        <end position="68"/>
    </location>
</feature>
<dbReference type="Pfam" id="PF14248">
    <property type="entry name" value="DUF4345"/>
    <property type="match status" value="1"/>
</dbReference>
<sequence>MERERRLLQKVVAVGGFVPVAVGLFGVLFGPTLTGDVGLSVSGDSHYRYLSGLLLGVGLLFWSCIPAIEEKTGRFQCLTLIVVAGGLARLLGLGLTGIPSLAMLGALAMELFVTPVLCLWQARVARQHRRPPQDEAAKPT</sequence>
<keyword evidence="1" id="KW-0812">Transmembrane</keyword>
<evidence type="ECO:0000313" key="3">
    <source>
        <dbReference type="Proteomes" id="UP000564885"/>
    </source>
</evidence>
<dbReference type="InterPro" id="IPR025597">
    <property type="entry name" value="DUF4345"/>
</dbReference>
<dbReference type="EMBL" id="JABEPP010000003">
    <property type="protein sequence ID" value="NNM73321.1"/>
    <property type="molecule type" value="Genomic_DNA"/>
</dbReference>
<feature type="transmembrane region" description="Helical" evidence="1">
    <location>
        <begin position="75"/>
        <end position="95"/>
    </location>
</feature>
<comment type="caution">
    <text evidence="2">The sequence shown here is derived from an EMBL/GenBank/DDBJ whole genome shotgun (WGS) entry which is preliminary data.</text>
</comment>
<gene>
    <name evidence="2" type="ORF">HJG44_13110</name>
</gene>
<dbReference type="RefSeq" id="WP_171218991.1">
    <property type="nucleotide sequence ID" value="NZ_JABEPP010000003.1"/>
</dbReference>
<organism evidence="2 3">
    <name type="scientific">Enterovirga aerilata</name>
    <dbReference type="NCBI Taxonomy" id="2730920"/>
    <lineage>
        <taxon>Bacteria</taxon>
        <taxon>Pseudomonadati</taxon>
        <taxon>Pseudomonadota</taxon>
        <taxon>Alphaproteobacteria</taxon>
        <taxon>Hyphomicrobiales</taxon>
        <taxon>Methylobacteriaceae</taxon>
        <taxon>Enterovirga</taxon>
    </lineage>
</organism>
<keyword evidence="3" id="KW-1185">Reference proteome</keyword>
<dbReference type="Proteomes" id="UP000564885">
    <property type="component" value="Unassembled WGS sequence"/>
</dbReference>
<dbReference type="AlphaFoldDB" id="A0A849I7P5"/>
<feature type="transmembrane region" description="Helical" evidence="1">
    <location>
        <begin position="101"/>
        <end position="120"/>
    </location>
</feature>